<proteinExistence type="inferred from homology"/>
<evidence type="ECO:0000256" key="4">
    <source>
        <dbReference type="ARBA" id="ARBA00022737"/>
    </source>
</evidence>
<dbReference type="GO" id="GO:0003729">
    <property type="term" value="F:mRNA binding"/>
    <property type="evidence" value="ECO:0007669"/>
    <property type="project" value="InterPro"/>
</dbReference>
<evidence type="ECO:0000256" key="7">
    <source>
        <dbReference type="ARBA" id="ARBA00057395"/>
    </source>
</evidence>
<dbReference type="FunFam" id="3.30.70.330:FF:000395">
    <property type="entry name" value="Polyadenylate-binding protein RBP47"/>
    <property type="match status" value="1"/>
</dbReference>
<evidence type="ECO:0000256" key="5">
    <source>
        <dbReference type="ARBA" id="ARBA00022884"/>
    </source>
</evidence>
<dbReference type="InterPro" id="IPR012677">
    <property type="entry name" value="Nucleotide-bd_a/b_plait_sf"/>
</dbReference>
<dbReference type="PROSITE" id="PS50102">
    <property type="entry name" value="RRM"/>
    <property type="match status" value="3"/>
</dbReference>
<feature type="compositionally biased region" description="Low complexity" evidence="11">
    <location>
        <begin position="13"/>
        <end position="27"/>
    </location>
</feature>
<comment type="subcellular location">
    <subcellularLocation>
        <location evidence="2">Cytoplasmic granule</location>
    </subcellularLocation>
    <subcellularLocation>
        <location evidence="1">Nucleus</location>
    </subcellularLocation>
</comment>
<evidence type="ECO:0000259" key="12">
    <source>
        <dbReference type="PROSITE" id="PS50102"/>
    </source>
</evidence>
<feature type="region of interest" description="Disordered" evidence="11">
    <location>
        <begin position="74"/>
        <end position="104"/>
    </location>
</feature>
<dbReference type="FunFam" id="3.30.70.330:FF:000103">
    <property type="entry name" value="Polyadenylate-binding protein RBP47B"/>
    <property type="match status" value="1"/>
</dbReference>
<dbReference type="PANTHER" id="PTHR47640">
    <property type="entry name" value="TRNA SELENOCYSTEINE 1-ASSOCIATED PROTEIN 1-RELATED-RELATED"/>
    <property type="match status" value="1"/>
</dbReference>
<evidence type="ECO:0000256" key="9">
    <source>
        <dbReference type="ARBA" id="ARBA00063471"/>
    </source>
</evidence>
<evidence type="ECO:0000313" key="14">
    <source>
        <dbReference type="Proteomes" id="UP000436088"/>
    </source>
</evidence>
<evidence type="ECO:0000256" key="8">
    <source>
        <dbReference type="ARBA" id="ARBA00061069"/>
    </source>
</evidence>
<feature type="compositionally biased region" description="Polar residues" evidence="11">
    <location>
        <begin position="1"/>
        <end position="12"/>
    </location>
</feature>
<dbReference type="CDD" id="cd12344">
    <property type="entry name" value="RRM1_SECp43_like"/>
    <property type="match status" value="1"/>
</dbReference>
<dbReference type="Pfam" id="PF00076">
    <property type="entry name" value="RRM_1"/>
    <property type="match status" value="3"/>
</dbReference>
<comment type="subunit">
    <text evidence="9">Interacts with the poly(A) tail of mRNA in nucleus.</text>
</comment>
<evidence type="ECO:0000313" key="13">
    <source>
        <dbReference type="EMBL" id="KAE8698632.1"/>
    </source>
</evidence>
<comment type="caution">
    <text evidence="13">The sequence shown here is derived from an EMBL/GenBank/DDBJ whole genome shotgun (WGS) entry which is preliminary data.</text>
</comment>
<evidence type="ECO:0000256" key="2">
    <source>
        <dbReference type="ARBA" id="ARBA00004463"/>
    </source>
</evidence>
<feature type="domain" description="RRM" evidence="12">
    <location>
        <begin position="200"/>
        <end position="279"/>
    </location>
</feature>
<evidence type="ECO:0000256" key="1">
    <source>
        <dbReference type="ARBA" id="ARBA00004123"/>
    </source>
</evidence>
<accession>A0A6A3A5Y5</accession>
<dbReference type="PANTHER" id="PTHR47640:SF9">
    <property type="entry name" value="POLYADENYLATE-BINDING PROTEIN RBP47B"/>
    <property type="match status" value="1"/>
</dbReference>
<comment type="similarity">
    <text evidence="8">Belongs to the polyadenylate-binding RBP47 family.</text>
</comment>
<feature type="compositionally biased region" description="Low complexity" evidence="11">
    <location>
        <begin position="88"/>
        <end position="104"/>
    </location>
</feature>
<name>A0A6A3A5Y5_HIBSY</name>
<evidence type="ECO:0000256" key="3">
    <source>
        <dbReference type="ARBA" id="ARBA00022664"/>
    </source>
</evidence>
<keyword evidence="3" id="KW-0507">mRNA processing</keyword>
<evidence type="ECO:0000256" key="11">
    <source>
        <dbReference type="SAM" id="MobiDB-lite"/>
    </source>
</evidence>
<dbReference type="SUPFAM" id="SSF54928">
    <property type="entry name" value="RNA-binding domain, RBD"/>
    <property type="match status" value="2"/>
</dbReference>
<dbReference type="EMBL" id="VEPZ02001044">
    <property type="protein sequence ID" value="KAE8698632.1"/>
    <property type="molecule type" value="Genomic_DNA"/>
</dbReference>
<keyword evidence="6" id="KW-0539">Nucleus</keyword>
<protein>
    <submittedName>
        <fullName evidence="13">Polyadenylate-binding protein RBP47C</fullName>
    </submittedName>
</protein>
<dbReference type="InterPro" id="IPR050825">
    <property type="entry name" value="RBM42_RBP45_47-like"/>
</dbReference>
<evidence type="ECO:0000256" key="10">
    <source>
        <dbReference type="PROSITE-ProRule" id="PRU00176"/>
    </source>
</evidence>
<reference evidence="13" key="1">
    <citation type="submission" date="2019-09" db="EMBL/GenBank/DDBJ databases">
        <title>Draft genome information of white flower Hibiscus syriacus.</title>
        <authorList>
            <person name="Kim Y.-M."/>
        </authorList>
    </citation>
    <scope>NUCLEOTIDE SEQUENCE [LARGE SCALE GENOMIC DNA]</scope>
    <source>
        <strain evidence="13">YM2019G1</strain>
    </source>
</reference>
<dbReference type="GO" id="GO:0005634">
    <property type="term" value="C:nucleus"/>
    <property type="evidence" value="ECO:0007669"/>
    <property type="project" value="UniProtKB-SubCell"/>
</dbReference>
<dbReference type="GO" id="GO:0006397">
    <property type="term" value="P:mRNA processing"/>
    <property type="evidence" value="ECO:0007669"/>
    <property type="project" value="UniProtKB-KW"/>
</dbReference>
<gene>
    <name evidence="13" type="ORF">F3Y22_tig00110597pilonHSYRG00532</name>
</gene>
<dbReference type="OrthoDB" id="446113at2759"/>
<feature type="domain" description="RRM" evidence="12">
    <location>
        <begin position="319"/>
        <end position="391"/>
    </location>
</feature>
<keyword evidence="14" id="KW-1185">Reference proteome</keyword>
<evidence type="ECO:0000256" key="6">
    <source>
        <dbReference type="ARBA" id="ARBA00023242"/>
    </source>
</evidence>
<feature type="region of interest" description="Disordered" evidence="11">
    <location>
        <begin position="1"/>
        <end position="32"/>
    </location>
</feature>
<dbReference type="InterPro" id="IPR035979">
    <property type="entry name" value="RBD_domain_sf"/>
</dbReference>
<sequence length="442" mass="49403">MQSTSGTDLNPKQEQQQEQQQQQPQQQRSQWPAGQWMGAMQYPTAAAMVMMQQQMMMYPHHYMAYNNPHFQYQQYQQQQQQQDKRSYHQQSYSQKQQQQGSNSGEVKTIWVGDLAHWMDETYLHGCFSQTGEVSSVKIIRNKQTGQSEGYGFVEFHSRAAAEKVLQSYNGSLMPNTEQPFRLNWASFSVNERRPEMGSDLSIFVGDLAADVTDTILHETFSSRFQSVKVAKVVIDSNTGRSKGYGFVRFSDENERSRAMTEMNGEYCLSRPMRIGVATPKKASGYQQQYSSQAVVLSGGHALNGAVAKGSQYDDDSNNATIFVGGLDSDVTDNDLKQPFSHFGEIISVKIPPGKGCGFVQFVNRKNAEEAIQSLNGTTIGKQTVRLSWGRNVGNRQWRGDSGNQWNGGYYQGQGYGGYGYGYAMLSNQDPSTYATAAIPGAS</sequence>
<comment type="function">
    <text evidence="7">Heterogeneous nuclear ribonucleoprotein (hnRNP)-protein binding the poly(A) tail of mRNA and probably involved in some steps of pre-mRNA maturation.</text>
</comment>
<dbReference type="CDD" id="cd12345">
    <property type="entry name" value="RRM2_SECp43_like"/>
    <property type="match status" value="1"/>
</dbReference>
<keyword evidence="4" id="KW-0677">Repeat</keyword>
<keyword evidence="5 10" id="KW-0694">RNA-binding</keyword>
<dbReference type="Proteomes" id="UP000436088">
    <property type="component" value="Unassembled WGS sequence"/>
</dbReference>
<dbReference type="GO" id="GO:0005829">
    <property type="term" value="C:cytosol"/>
    <property type="evidence" value="ECO:0007669"/>
    <property type="project" value="TreeGrafter"/>
</dbReference>
<feature type="domain" description="RRM" evidence="12">
    <location>
        <begin position="107"/>
        <end position="187"/>
    </location>
</feature>
<dbReference type="AlphaFoldDB" id="A0A6A3A5Y5"/>
<dbReference type="Gene3D" id="3.30.70.330">
    <property type="match status" value="3"/>
</dbReference>
<organism evidence="13 14">
    <name type="scientific">Hibiscus syriacus</name>
    <name type="common">Rose of Sharon</name>
    <dbReference type="NCBI Taxonomy" id="106335"/>
    <lineage>
        <taxon>Eukaryota</taxon>
        <taxon>Viridiplantae</taxon>
        <taxon>Streptophyta</taxon>
        <taxon>Embryophyta</taxon>
        <taxon>Tracheophyta</taxon>
        <taxon>Spermatophyta</taxon>
        <taxon>Magnoliopsida</taxon>
        <taxon>eudicotyledons</taxon>
        <taxon>Gunneridae</taxon>
        <taxon>Pentapetalae</taxon>
        <taxon>rosids</taxon>
        <taxon>malvids</taxon>
        <taxon>Malvales</taxon>
        <taxon>Malvaceae</taxon>
        <taxon>Malvoideae</taxon>
        <taxon>Hibiscus</taxon>
    </lineage>
</organism>
<dbReference type="FunFam" id="3.30.70.330:FF:000144">
    <property type="entry name" value="Polyadenylate-binding protein RBP47B"/>
    <property type="match status" value="1"/>
</dbReference>
<dbReference type="InterPro" id="IPR000504">
    <property type="entry name" value="RRM_dom"/>
</dbReference>
<dbReference type="SMART" id="SM00360">
    <property type="entry name" value="RRM"/>
    <property type="match status" value="3"/>
</dbReference>